<comment type="caution">
    <text evidence="12">The sequence shown here is derived from an EMBL/GenBank/DDBJ whole genome shotgun (WGS) entry which is preliminary data.</text>
</comment>
<comment type="subcellular location">
    <subcellularLocation>
        <location evidence="1 11">Endoplasmic reticulum membrane</location>
        <topology evidence="1 11">Multi-pass membrane protein</topology>
    </subcellularLocation>
</comment>
<organism evidence="12 13">
    <name type="scientific">Calicophoron daubneyi</name>
    <name type="common">Rumen fluke</name>
    <name type="synonym">Paramphistomum daubneyi</name>
    <dbReference type="NCBI Taxonomy" id="300641"/>
    <lineage>
        <taxon>Eukaryota</taxon>
        <taxon>Metazoa</taxon>
        <taxon>Spiralia</taxon>
        <taxon>Lophotrochozoa</taxon>
        <taxon>Platyhelminthes</taxon>
        <taxon>Trematoda</taxon>
        <taxon>Digenea</taxon>
        <taxon>Plagiorchiida</taxon>
        <taxon>Pronocephalata</taxon>
        <taxon>Paramphistomoidea</taxon>
        <taxon>Paramphistomidae</taxon>
        <taxon>Calicophoron</taxon>
    </lineage>
</organism>
<evidence type="ECO:0000313" key="12">
    <source>
        <dbReference type="EMBL" id="CAL5130680.1"/>
    </source>
</evidence>
<evidence type="ECO:0000256" key="7">
    <source>
        <dbReference type="ARBA" id="ARBA00022989"/>
    </source>
</evidence>
<dbReference type="GO" id="GO:0004144">
    <property type="term" value="F:diacylglycerol O-acyltransferase activity"/>
    <property type="evidence" value="ECO:0007669"/>
    <property type="project" value="TreeGrafter"/>
</dbReference>
<keyword evidence="10" id="KW-0012">Acyltransferase</keyword>
<evidence type="ECO:0000256" key="6">
    <source>
        <dbReference type="ARBA" id="ARBA00022824"/>
    </source>
</evidence>
<sequence length="387" mass="43605">MNGNDTKCTSKSKRTRFLESGAVLLSLVGFLPFGLICFLTFLYHLTSAVQYVVYGTFNVVIGSEEFQKMSAQHTGIYYAVVICVLLTYMIYWKNDYGAEIRGGHPIRSIRRFGAWKYVADYFPIRLVLSDELEEYIKAQSSSSTSNPEGTADYSLSNKHNYLVGCHPHGVFSLGAFLNFMTDATGFSEKFPKLKPYLSILGIHFKSPVYRDAMMFLGAVSSSKESLSYLLDPSRCKTTGNFVTVVLGGSREVLEANPGSYRLHVKDRQGFFRLALKHGAPMIPCISFGETGMFKQIANPPGSTVRKIQDWWVSATTLPLYLFRGFNVIPRRIPVTTVVGAPIPCEEISNPTDEQIDEVKMRYLDSLKKLFFKYKPLYDPKSKDIEFV</sequence>
<keyword evidence="9 11" id="KW-0472">Membrane</keyword>
<evidence type="ECO:0000256" key="3">
    <source>
        <dbReference type="ARBA" id="ARBA00022516"/>
    </source>
</evidence>
<evidence type="ECO:0000256" key="10">
    <source>
        <dbReference type="ARBA" id="ARBA00023315"/>
    </source>
</evidence>
<evidence type="ECO:0000313" key="13">
    <source>
        <dbReference type="Proteomes" id="UP001497525"/>
    </source>
</evidence>
<protein>
    <recommendedName>
        <fullName evidence="11">Acyltransferase</fullName>
        <ecNumber evidence="11">2.3.1.-</ecNumber>
    </recommendedName>
</protein>
<keyword evidence="5 11" id="KW-0812">Transmembrane</keyword>
<keyword evidence="8" id="KW-0443">Lipid metabolism</keyword>
<dbReference type="EC" id="2.3.1.-" evidence="11"/>
<dbReference type="PANTHER" id="PTHR12317:SF79">
    <property type="entry name" value="ACYLTRANSFERASE"/>
    <property type="match status" value="1"/>
</dbReference>
<dbReference type="AlphaFoldDB" id="A0AAV2T2H8"/>
<name>A0AAV2T2H8_CALDB</name>
<evidence type="ECO:0000256" key="4">
    <source>
        <dbReference type="ARBA" id="ARBA00022679"/>
    </source>
</evidence>
<dbReference type="Proteomes" id="UP001497525">
    <property type="component" value="Unassembled WGS sequence"/>
</dbReference>
<dbReference type="GO" id="GO:0005789">
    <property type="term" value="C:endoplasmic reticulum membrane"/>
    <property type="evidence" value="ECO:0007669"/>
    <property type="project" value="UniProtKB-SubCell"/>
</dbReference>
<keyword evidence="3" id="KW-0444">Lipid biosynthesis</keyword>
<feature type="transmembrane region" description="Helical" evidence="11">
    <location>
        <begin position="75"/>
        <end position="92"/>
    </location>
</feature>
<dbReference type="EMBL" id="CAXLJL010000069">
    <property type="protein sequence ID" value="CAL5130680.1"/>
    <property type="molecule type" value="Genomic_DNA"/>
</dbReference>
<feature type="transmembrane region" description="Helical" evidence="11">
    <location>
        <begin position="21"/>
        <end position="43"/>
    </location>
</feature>
<keyword evidence="7 11" id="KW-1133">Transmembrane helix</keyword>
<dbReference type="CDD" id="cd07987">
    <property type="entry name" value="LPLAT_MGAT-like"/>
    <property type="match status" value="1"/>
</dbReference>
<comment type="similarity">
    <text evidence="2 11">Belongs to the diacylglycerol acyltransferase family.</text>
</comment>
<keyword evidence="6 11" id="KW-0256">Endoplasmic reticulum</keyword>
<evidence type="ECO:0000256" key="11">
    <source>
        <dbReference type="RuleBase" id="RU367023"/>
    </source>
</evidence>
<evidence type="ECO:0000256" key="1">
    <source>
        <dbReference type="ARBA" id="ARBA00004477"/>
    </source>
</evidence>
<dbReference type="GO" id="GO:0019432">
    <property type="term" value="P:triglyceride biosynthetic process"/>
    <property type="evidence" value="ECO:0007669"/>
    <property type="project" value="TreeGrafter"/>
</dbReference>
<evidence type="ECO:0000256" key="5">
    <source>
        <dbReference type="ARBA" id="ARBA00022692"/>
    </source>
</evidence>
<evidence type="ECO:0000256" key="8">
    <source>
        <dbReference type="ARBA" id="ARBA00023098"/>
    </source>
</evidence>
<dbReference type="Pfam" id="PF03982">
    <property type="entry name" value="DAGAT"/>
    <property type="match status" value="1"/>
</dbReference>
<dbReference type="PANTHER" id="PTHR12317">
    <property type="entry name" value="DIACYLGLYCEROL O-ACYLTRANSFERASE"/>
    <property type="match status" value="1"/>
</dbReference>
<gene>
    <name evidence="12" type="ORF">CDAUBV1_LOCUS2850</name>
</gene>
<reference evidence="12" key="1">
    <citation type="submission" date="2024-06" db="EMBL/GenBank/DDBJ databases">
        <authorList>
            <person name="Liu X."/>
            <person name="Lenzi L."/>
            <person name="Haldenby T S."/>
            <person name="Uol C."/>
        </authorList>
    </citation>
    <scope>NUCLEOTIDE SEQUENCE</scope>
</reference>
<keyword evidence="4 11" id="KW-0808">Transferase</keyword>
<proteinExistence type="inferred from homology"/>
<evidence type="ECO:0000256" key="2">
    <source>
        <dbReference type="ARBA" id="ARBA00005420"/>
    </source>
</evidence>
<dbReference type="InterPro" id="IPR007130">
    <property type="entry name" value="DAGAT"/>
</dbReference>
<evidence type="ECO:0000256" key="9">
    <source>
        <dbReference type="ARBA" id="ARBA00023136"/>
    </source>
</evidence>
<accession>A0AAV2T2H8</accession>